<dbReference type="GO" id="GO:0008234">
    <property type="term" value="F:cysteine-type peptidase activity"/>
    <property type="evidence" value="ECO:0007669"/>
    <property type="project" value="UniProtKB-KW"/>
</dbReference>
<protein>
    <submittedName>
        <fullName evidence="6">DUF5011 domain-containing protein</fullName>
    </submittedName>
</protein>
<organism evidence="6 7">
    <name type="scientific">Clostridium perfringens</name>
    <dbReference type="NCBI Taxonomy" id="1502"/>
    <lineage>
        <taxon>Bacteria</taxon>
        <taxon>Bacillati</taxon>
        <taxon>Bacillota</taxon>
        <taxon>Clostridia</taxon>
        <taxon>Eubacteriales</taxon>
        <taxon>Clostridiaceae</taxon>
        <taxon>Clostridium</taxon>
    </lineage>
</organism>
<dbReference type="InterPro" id="IPR000064">
    <property type="entry name" value="NLP_P60_dom"/>
</dbReference>
<evidence type="ECO:0000256" key="1">
    <source>
        <dbReference type="ARBA" id="ARBA00007074"/>
    </source>
</evidence>
<reference evidence="6 7" key="1">
    <citation type="submission" date="2020-02" db="EMBL/GenBank/DDBJ databases">
        <title>Genomic Insights into the Phylogeny and Genetic Plasticity of the Human and Animal Enteric Pathogen Clostridium perfringens.</title>
        <authorList>
            <person name="Feng Y."/>
            <person name="Hu Y."/>
        </authorList>
    </citation>
    <scope>NUCLEOTIDE SEQUENCE [LARGE SCALE GENOMIC DNA]</scope>
    <source>
        <strain evidence="6 7">CP-40</strain>
    </source>
</reference>
<evidence type="ECO:0000313" key="6">
    <source>
        <dbReference type="EMBL" id="NGU31013.1"/>
    </source>
</evidence>
<dbReference type="Gene3D" id="2.60.40.10">
    <property type="entry name" value="Immunoglobulins"/>
    <property type="match status" value="2"/>
</dbReference>
<dbReference type="AlphaFoldDB" id="A0AAP7BWL7"/>
<dbReference type="InterPro" id="IPR032179">
    <property type="entry name" value="Cry22Aa_Ig-like"/>
</dbReference>
<keyword evidence="4" id="KW-0788">Thiol protease</keyword>
<dbReference type="InterPro" id="IPR013783">
    <property type="entry name" value="Ig-like_fold"/>
</dbReference>
<dbReference type="PANTHER" id="PTHR47359">
    <property type="entry name" value="PEPTIDOGLYCAN DL-ENDOPEPTIDASE CWLO"/>
    <property type="match status" value="1"/>
</dbReference>
<evidence type="ECO:0000256" key="2">
    <source>
        <dbReference type="ARBA" id="ARBA00022670"/>
    </source>
</evidence>
<name>A0AAP7BWL7_CLOPF</name>
<dbReference type="PROSITE" id="PS51935">
    <property type="entry name" value="NLPC_P60"/>
    <property type="match status" value="1"/>
</dbReference>
<dbReference type="Pfam" id="PF16403">
    <property type="entry name" value="Bact_surface_Ig-like"/>
    <property type="match status" value="2"/>
</dbReference>
<dbReference type="RefSeq" id="WP_164800955.1">
    <property type="nucleotide sequence ID" value="NZ_JAALLZ010000006.1"/>
</dbReference>
<proteinExistence type="inferred from homology"/>
<evidence type="ECO:0000256" key="4">
    <source>
        <dbReference type="ARBA" id="ARBA00022807"/>
    </source>
</evidence>
<dbReference type="Proteomes" id="UP000481454">
    <property type="component" value="Unassembled WGS sequence"/>
</dbReference>
<evidence type="ECO:0000259" key="5">
    <source>
        <dbReference type="PROSITE" id="PS51935"/>
    </source>
</evidence>
<dbReference type="EMBL" id="JAALLZ010000006">
    <property type="protein sequence ID" value="NGU31013.1"/>
    <property type="molecule type" value="Genomic_DNA"/>
</dbReference>
<dbReference type="Gene3D" id="3.90.1720.10">
    <property type="entry name" value="endopeptidase domain like (from Nostoc punctiforme)"/>
    <property type="match status" value="1"/>
</dbReference>
<dbReference type="Pfam" id="PF00877">
    <property type="entry name" value="NLPC_P60"/>
    <property type="match status" value="1"/>
</dbReference>
<keyword evidence="3" id="KW-0378">Hydrolase</keyword>
<dbReference type="InterPro" id="IPR051794">
    <property type="entry name" value="PG_Endopeptidase_C40"/>
</dbReference>
<gene>
    <name evidence="6" type="ORF">G6Z34_13055</name>
</gene>
<dbReference type="PANTHER" id="PTHR47359:SF3">
    <property type="entry name" value="NLP_P60 DOMAIN-CONTAINING PROTEIN-RELATED"/>
    <property type="match status" value="1"/>
</dbReference>
<dbReference type="SUPFAM" id="SSF54001">
    <property type="entry name" value="Cysteine proteinases"/>
    <property type="match status" value="1"/>
</dbReference>
<comment type="caution">
    <text evidence="6">The sequence shown here is derived from an EMBL/GenBank/DDBJ whole genome shotgun (WGS) entry which is preliminary data.</text>
</comment>
<feature type="domain" description="NlpC/P60" evidence="5">
    <location>
        <begin position="241"/>
        <end position="367"/>
    </location>
</feature>
<accession>A0AAP7BWL7</accession>
<dbReference type="GO" id="GO:0006508">
    <property type="term" value="P:proteolysis"/>
    <property type="evidence" value="ECO:0007669"/>
    <property type="project" value="UniProtKB-KW"/>
</dbReference>
<comment type="similarity">
    <text evidence="1">Belongs to the peptidase C40 family.</text>
</comment>
<sequence length="417" mass="45751">MAEKILVVSQGIETDDSGVLLGEVRSDIEIDMQCLNFQIAIFDRDRAKKETSKITKEIANFYYKDFSEGLGKTKWSFIRPSKISIIGADDKKVKIKFPFDPKEGVVVVSHKDGDITDKVKVDGTVDINTLGTNSLTYIASDSEGNEIKVKRTIIVRTNEKPKIKGADDTTITEGEDFNPLEGVTAIDKEDGDLTKLLKVDGKVDTGKTGDYSLKYSVTDSDDNTVTVNRTVTVAASTNEADELRMKVLNAARTLIGKPYVWGGNYPGDGGTDCSGLCQYAYKQAGINITRTTYTQIKEGIEVYVTDLRPGDLIFSRFSSPGVPEHVFLYAGYRNGEHWCVEAPRTGLNIRERKFDWGSDFRARRIIQDTPSSSGGSSGSPEGVAKGTASANIIYYVKGIEGYAANYYYDSVGVKTLG</sequence>
<dbReference type="InterPro" id="IPR038765">
    <property type="entry name" value="Papain-like_cys_pep_sf"/>
</dbReference>
<evidence type="ECO:0000256" key="3">
    <source>
        <dbReference type="ARBA" id="ARBA00022801"/>
    </source>
</evidence>
<keyword evidence="2" id="KW-0645">Protease</keyword>
<evidence type="ECO:0000313" key="7">
    <source>
        <dbReference type="Proteomes" id="UP000481454"/>
    </source>
</evidence>